<dbReference type="PANTHER" id="PTHR43065">
    <property type="entry name" value="SENSOR HISTIDINE KINASE"/>
    <property type="match status" value="1"/>
</dbReference>
<keyword evidence="6" id="KW-0067">ATP-binding</keyword>
<dbReference type="GO" id="GO:0004673">
    <property type="term" value="F:protein histidine kinase activity"/>
    <property type="evidence" value="ECO:0007669"/>
    <property type="project" value="UniProtKB-EC"/>
</dbReference>
<dbReference type="RefSeq" id="WP_093231617.1">
    <property type="nucleotide sequence ID" value="NZ_FORR01000028.1"/>
</dbReference>
<evidence type="ECO:0000256" key="5">
    <source>
        <dbReference type="ARBA" id="ARBA00022777"/>
    </source>
</evidence>
<evidence type="ECO:0000256" key="8">
    <source>
        <dbReference type="SAM" id="Phobius"/>
    </source>
</evidence>
<dbReference type="SUPFAM" id="SSF55874">
    <property type="entry name" value="ATPase domain of HSP90 chaperone/DNA topoisomerase II/histidine kinase"/>
    <property type="match status" value="1"/>
</dbReference>
<dbReference type="STRING" id="46223.SAMN05421852_1286"/>
<dbReference type="Proteomes" id="UP000199545">
    <property type="component" value="Unassembled WGS sequence"/>
</dbReference>
<dbReference type="OrthoDB" id="1674512at2"/>
<dbReference type="GO" id="GO:0000160">
    <property type="term" value="P:phosphorelay signal transduction system"/>
    <property type="evidence" value="ECO:0007669"/>
    <property type="project" value="UniProtKB-KW"/>
</dbReference>
<dbReference type="InterPro" id="IPR004358">
    <property type="entry name" value="Sig_transdc_His_kin-like_C"/>
</dbReference>
<protein>
    <recommendedName>
        <fullName evidence="2">histidine kinase</fullName>
        <ecNumber evidence="2">2.7.13.3</ecNumber>
    </recommendedName>
</protein>
<feature type="transmembrane region" description="Helical" evidence="8">
    <location>
        <begin position="113"/>
        <end position="134"/>
    </location>
</feature>
<dbReference type="PRINTS" id="PR00344">
    <property type="entry name" value="BCTRLSENSOR"/>
</dbReference>
<organism evidence="10 11">
    <name type="scientific">Thermoflavimicrobium dichotomicum</name>
    <dbReference type="NCBI Taxonomy" id="46223"/>
    <lineage>
        <taxon>Bacteria</taxon>
        <taxon>Bacillati</taxon>
        <taxon>Bacillota</taxon>
        <taxon>Bacilli</taxon>
        <taxon>Bacillales</taxon>
        <taxon>Thermoactinomycetaceae</taxon>
        <taxon>Thermoflavimicrobium</taxon>
    </lineage>
</organism>
<sequence>MKGKRFLIGWMIITVALAGELKFYPFHDDYRISLGTAVFFFFLLWVDEISPILCGVLVGGFIVIFRLALGFLTNHSEQFIVALQHHFPSSFYYFVFSVLFALTKMNRFRRWPFVIGVFGVAIDMIASFSELFIRYSFQDKMITASIVNQILIFATIRSFFVIGFFHIIQLRQAQLKEAEQQKRNEHLIMLISSLYEETIHLKKSLQNAEDITRDCYDLYQHVKKQPSAGEYAQRLLRIAGQVHEIKKDNQRIYAGLSKMISNESPNDYMSIESLGRLIIQSNEKVARLLGKEIQFSLQIKGTHPFYHIYTTLSIMNNLVVNAVESIQKEGIIKVSIQRQRDWVIFRVADNGPGIPEKKHKLIFKPGFTTKYDALGKPSTGIGLSYVKEVVESLQGEVTFQSQEGETVFTIRLPVHSLEKKE</sequence>
<evidence type="ECO:0000256" key="1">
    <source>
        <dbReference type="ARBA" id="ARBA00000085"/>
    </source>
</evidence>
<dbReference type="InterPro" id="IPR003594">
    <property type="entry name" value="HATPase_dom"/>
</dbReference>
<keyword evidence="8" id="KW-1133">Transmembrane helix</keyword>
<reference evidence="10 11" key="1">
    <citation type="submission" date="2016-10" db="EMBL/GenBank/DDBJ databases">
        <authorList>
            <person name="de Groot N.N."/>
        </authorList>
    </citation>
    <scope>NUCLEOTIDE SEQUENCE [LARGE SCALE GENOMIC DNA]</scope>
    <source>
        <strain evidence="10 11">DSM 44778</strain>
    </source>
</reference>
<feature type="transmembrane region" description="Helical" evidence="8">
    <location>
        <begin position="79"/>
        <end position="101"/>
    </location>
</feature>
<dbReference type="EMBL" id="FORR01000028">
    <property type="protein sequence ID" value="SFJ86362.1"/>
    <property type="molecule type" value="Genomic_DNA"/>
</dbReference>
<dbReference type="PANTHER" id="PTHR43065:SF46">
    <property type="entry name" value="C4-DICARBOXYLATE TRANSPORT SENSOR PROTEIN DCTB"/>
    <property type="match status" value="1"/>
</dbReference>
<evidence type="ECO:0000256" key="2">
    <source>
        <dbReference type="ARBA" id="ARBA00012438"/>
    </source>
</evidence>
<dbReference type="AlphaFoldDB" id="A0A1I3UTV1"/>
<dbReference type="CDD" id="cd00075">
    <property type="entry name" value="HATPase"/>
    <property type="match status" value="1"/>
</dbReference>
<gene>
    <name evidence="10" type="ORF">SAMN05421852_1286</name>
</gene>
<dbReference type="InterPro" id="IPR005467">
    <property type="entry name" value="His_kinase_dom"/>
</dbReference>
<comment type="catalytic activity">
    <reaction evidence="1">
        <text>ATP + protein L-histidine = ADP + protein N-phospho-L-histidine.</text>
        <dbReference type="EC" id="2.7.13.3"/>
    </reaction>
</comment>
<dbReference type="EC" id="2.7.13.3" evidence="2"/>
<dbReference type="Gene3D" id="3.30.565.10">
    <property type="entry name" value="Histidine kinase-like ATPase, C-terminal domain"/>
    <property type="match status" value="1"/>
</dbReference>
<evidence type="ECO:0000256" key="6">
    <source>
        <dbReference type="ARBA" id="ARBA00022840"/>
    </source>
</evidence>
<dbReference type="InterPro" id="IPR036890">
    <property type="entry name" value="HATPase_C_sf"/>
</dbReference>
<evidence type="ECO:0000256" key="7">
    <source>
        <dbReference type="ARBA" id="ARBA00023012"/>
    </source>
</evidence>
<dbReference type="SMART" id="SM00387">
    <property type="entry name" value="HATPase_c"/>
    <property type="match status" value="1"/>
</dbReference>
<dbReference type="PROSITE" id="PS50109">
    <property type="entry name" value="HIS_KIN"/>
    <property type="match status" value="1"/>
</dbReference>
<evidence type="ECO:0000256" key="3">
    <source>
        <dbReference type="ARBA" id="ARBA00022679"/>
    </source>
</evidence>
<keyword evidence="8" id="KW-0472">Membrane</keyword>
<evidence type="ECO:0000313" key="10">
    <source>
        <dbReference type="EMBL" id="SFJ86362.1"/>
    </source>
</evidence>
<name>A0A1I3UTV1_9BACL</name>
<keyword evidence="5 10" id="KW-0418">Kinase</keyword>
<evidence type="ECO:0000256" key="4">
    <source>
        <dbReference type="ARBA" id="ARBA00022741"/>
    </source>
</evidence>
<feature type="transmembrane region" description="Helical" evidence="8">
    <location>
        <begin position="7"/>
        <end position="24"/>
    </location>
</feature>
<accession>A0A1I3UTV1</accession>
<feature type="transmembrane region" description="Helical" evidence="8">
    <location>
        <begin position="146"/>
        <end position="168"/>
    </location>
</feature>
<keyword evidence="7" id="KW-0902">Two-component regulatory system</keyword>
<proteinExistence type="predicted"/>
<keyword evidence="11" id="KW-1185">Reference proteome</keyword>
<dbReference type="GO" id="GO:0005524">
    <property type="term" value="F:ATP binding"/>
    <property type="evidence" value="ECO:0007669"/>
    <property type="project" value="UniProtKB-KW"/>
</dbReference>
<feature type="domain" description="Histidine kinase" evidence="9">
    <location>
        <begin position="314"/>
        <end position="416"/>
    </location>
</feature>
<dbReference type="Pfam" id="PF02518">
    <property type="entry name" value="HATPase_c"/>
    <property type="match status" value="1"/>
</dbReference>
<feature type="transmembrane region" description="Helical" evidence="8">
    <location>
        <begin position="53"/>
        <end position="73"/>
    </location>
</feature>
<evidence type="ECO:0000313" key="11">
    <source>
        <dbReference type="Proteomes" id="UP000199545"/>
    </source>
</evidence>
<keyword evidence="8" id="KW-0812">Transmembrane</keyword>
<keyword evidence="4" id="KW-0547">Nucleotide-binding</keyword>
<evidence type="ECO:0000259" key="9">
    <source>
        <dbReference type="PROSITE" id="PS50109"/>
    </source>
</evidence>
<keyword evidence="3" id="KW-0808">Transferase</keyword>